<evidence type="ECO:0000313" key="14">
    <source>
        <dbReference type="EMBL" id="VAW92969.1"/>
    </source>
</evidence>
<keyword evidence="14" id="KW-0966">Cell projection</keyword>
<evidence type="ECO:0000256" key="9">
    <source>
        <dbReference type="ARBA" id="ARBA00022989"/>
    </source>
</evidence>
<evidence type="ECO:0000256" key="12">
    <source>
        <dbReference type="SAM" id="MobiDB-lite"/>
    </source>
</evidence>
<dbReference type="Pfam" id="PF01312">
    <property type="entry name" value="Bac_export_2"/>
    <property type="match status" value="1"/>
</dbReference>
<accession>A0A3B1A453</accession>
<dbReference type="FunFam" id="3.40.1690.10:FF:000001">
    <property type="entry name" value="Flagellar biosynthetic protein FlhB"/>
    <property type="match status" value="1"/>
</dbReference>
<keyword evidence="6 13" id="KW-0812">Transmembrane</keyword>
<keyword evidence="10 13" id="KW-0472">Membrane</keyword>
<organism evidence="14">
    <name type="scientific">hydrothermal vent metagenome</name>
    <dbReference type="NCBI Taxonomy" id="652676"/>
    <lineage>
        <taxon>unclassified sequences</taxon>
        <taxon>metagenomes</taxon>
        <taxon>ecological metagenomes</taxon>
    </lineage>
</organism>
<feature type="transmembrane region" description="Helical" evidence="13">
    <location>
        <begin position="138"/>
        <end position="166"/>
    </location>
</feature>
<feature type="transmembrane region" description="Helical" evidence="13">
    <location>
        <begin position="186"/>
        <end position="214"/>
    </location>
</feature>
<keyword evidence="4" id="KW-0813">Transport</keyword>
<dbReference type="PANTHER" id="PTHR30531:SF12">
    <property type="entry name" value="FLAGELLAR BIOSYNTHETIC PROTEIN FLHB"/>
    <property type="match status" value="1"/>
</dbReference>
<evidence type="ECO:0000256" key="3">
    <source>
        <dbReference type="ARBA" id="ARBA00021622"/>
    </source>
</evidence>
<keyword evidence="9 13" id="KW-1133">Transmembrane helix</keyword>
<dbReference type="InterPro" id="IPR006136">
    <property type="entry name" value="FlhB"/>
</dbReference>
<gene>
    <name evidence="14" type="ORF">MNBD_GAMMA22-557</name>
</gene>
<evidence type="ECO:0000256" key="6">
    <source>
        <dbReference type="ARBA" id="ARBA00022692"/>
    </source>
</evidence>
<keyword evidence="5" id="KW-1003">Cell membrane</keyword>
<dbReference type="GO" id="GO:0044780">
    <property type="term" value="P:bacterial-type flagellum assembly"/>
    <property type="evidence" value="ECO:0007669"/>
    <property type="project" value="InterPro"/>
</dbReference>
<feature type="transmembrane region" description="Helical" evidence="13">
    <location>
        <begin position="33"/>
        <end position="54"/>
    </location>
</feature>
<feature type="region of interest" description="Disordered" evidence="12">
    <location>
        <begin position="224"/>
        <end position="243"/>
    </location>
</feature>
<dbReference type="PANTHER" id="PTHR30531">
    <property type="entry name" value="FLAGELLAR BIOSYNTHETIC PROTEIN FLHB"/>
    <property type="match status" value="1"/>
</dbReference>
<evidence type="ECO:0000256" key="8">
    <source>
        <dbReference type="ARBA" id="ARBA00022927"/>
    </source>
</evidence>
<evidence type="ECO:0000256" key="2">
    <source>
        <dbReference type="ARBA" id="ARBA00010690"/>
    </source>
</evidence>
<dbReference type="Gene3D" id="3.40.1690.10">
    <property type="entry name" value="secretion proteins EscU"/>
    <property type="match status" value="1"/>
</dbReference>
<feature type="region of interest" description="Disordered" evidence="12">
    <location>
        <begin position="1"/>
        <end position="26"/>
    </location>
</feature>
<feature type="transmembrane region" description="Helical" evidence="13">
    <location>
        <begin position="96"/>
        <end position="118"/>
    </location>
</feature>
<protein>
    <recommendedName>
        <fullName evidence="3">Flagellar biosynthetic protein FlhB</fullName>
    </recommendedName>
</protein>
<dbReference type="AlphaFoldDB" id="A0A3B1A453"/>
<keyword evidence="14" id="KW-0969">Cilium</keyword>
<keyword evidence="7" id="KW-1005">Bacterial flagellum biogenesis</keyword>
<keyword evidence="8" id="KW-0653">Protein transport</keyword>
<evidence type="ECO:0000256" key="5">
    <source>
        <dbReference type="ARBA" id="ARBA00022475"/>
    </source>
</evidence>
<dbReference type="InterPro" id="IPR006135">
    <property type="entry name" value="T3SS_substrate_exporter"/>
</dbReference>
<reference evidence="14" key="1">
    <citation type="submission" date="2018-06" db="EMBL/GenBank/DDBJ databases">
        <authorList>
            <person name="Zhirakovskaya E."/>
        </authorList>
    </citation>
    <scope>NUCLEOTIDE SEQUENCE</scope>
</reference>
<proteinExistence type="inferred from homology"/>
<keyword evidence="14" id="KW-0282">Flagellum</keyword>
<evidence type="ECO:0000256" key="10">
    <source>
        <dbReference type="ARBA" id="ARBA00023136"/>
    </source>
</evidence>
<evidence type="ECO:0000256" key="1">
    <source>
        <dbReference type="ARBA" id="ARBA00004651"/>
    </source>
</evidence>
<comment type="similarity">
    <text evidence="2">Belongs to the type III secretion exporter family.</text>
</comment>
<dbReference type="InterPro" id="IPR029025">
    <property type="entry name" value="T3SS_substrate_exporter_C"/>
</dbReference>
<dbReference type="EMBL" id="UOFS01000013">
    <property type="protein sequence ID" value="VAW92969.1"/>
    <property type="molecule type" value="Genomic_DNA"/>
</dbReference>
<comment type="subcellular location">
    <subcellularLocation>
        <location evidence="1">Cell membrane</location>
        <topology evidence="1">Multi-pass membrane protein</topology>
    </subcellularLocation>
</comment>
<dbReference type="Gene3D" id="6.10.250.2080">
    <property type="match status" value="1"/>
</dbReference>
<keyword evidence="11" id="KW-1006">Bacterial flagellum protein export</keyword>
<evidence type="ECO:0000256" key="7">
    <source>
        <dbReference type="ARBA" id="ARBA00022795"/>
    </source>
</evidence>
<evidence type="ECO:0000256" key="4">
    <source>
        <dbReference type="ARBA" id="ARBA00022448"/>
    </source>
</evidence>
<name>A0A3B1A453_9ZZZZ</name>
<dbReference type="PRINTS" id="PR00950">
    <property type="entry name" value="TYPE3IMSPROT"/>
</dbReference>
<dbReference type="NCBIfam" id="TIGR00328">
    <property type="entry name" value="flhB"/>
    <property type="match status" value="1"/>
</dbReference>
<dbReference type="GO" id="GO:0005886">
    <property type="term" value="C:plasma membrane"/>
    <property type="evidence" value="ECO:0007669"/>
    <property type="project" value="UniProtKB-SubCell"/>
</dbReference>
<evidence type="ECO:0000256" key="11">
    <source>
        <dbReference type="ARBA" id="ARBA00023225"/>
    </source>
</evidence>
<sequence length="376" mass="41746">MAEDTGQEKTEDPTPRRQEQAREKGQIARSRELNTMLVMFSAVMAASSLGSNIGDGLMELISNLLTITRENIFNPAAMVNTLSSAILNALKVFSPFFFVMVVAAIIGPISLGGINFSIQALSFKAEKLDPIKGTKRIFAVRGLVELIKALAKFLIITSVALVFLYFKREDLIALGSIPLEKGIYKAINIMLWAFLFFSSALIIVAVVDVPFQLWDHKKQIKMTRQEVKDDSKDSEGNPEVRGRVRQLQREMAQRRMMEDVPDADVVITNPEHYAVALKYDQNSPKAPVVVAKGVDLVAMRIRAVANNNDVMILESPPLARSIYHTTEINSEIPAGLYLAVAQILAYVYQLRKKSYGDKGAAKQPKVTIPDDLQFDS</sequence>
<evidence type="ECO:0000256" key="13">
    <source>
        <dbReference type="SAM" id="Phobius"/>
    </source>
</evidence>
<dbReference type="GO" id="GO:0009306">
    <property type="term" value="P:protein secretion"/>
    <property type="evidence" value="ECO:0007669"/>
    <property type="project" value="InterPro"/>
</dbReference>
<dbReference type="SUPFAM" id="SSF160544">
    <property type="entry name" value="EscU C-terminal domain-like"/>
    <property type="match status" value="1"/>
</dbReference>